<comment type="caution">
    <text evidence="3">The sequence shown here is derived from an EMBL/GenBank/DDBJ whole genome shotgun (WGS) entry which is preliminary data.</text>
</comment>
<keyword evidence="2" id="KW-0560">Oxidoreductase</keyword>
<gene>
    <name evidence="3" type="ORF">C8D87_103782</name>
</gene>
<keyword evidence="2" id="KW-0479">Metal-binding</keyword>
<proteinExistence type="inferred from homology"/>
<dbReference type="PANTHER" id="PTHR46696">
    <property type="entry name" value="P450, PUTATIVE (EUROFUNG)-RELATED"/>
    <property type="match status" value="1"/>
</dbReference>
<dbReference type="InterPro" id="IPR001128">
    <property type="entry name" value="Cyt_P450"/>
</dbReference>
<dbReference type="PRINTS" id="PR00359">
    <property type="entry name" value="BP450"/>
</dbReference>
<dbReference type="InterPro" id="IPR017972">
    <property type="entry name" value="Cyt_P450_CS"/>
</dbReference>
<dbReference type="PANTHER" id="PTHR46696:SF4">
    <property type="entry name" value="BIOTIN BIOSYNTHESIS CYTOCHROME P450"/>
    <property type="match status" value="1"/>
</dbReference>
<evidence type="ECO:0000256" key="2">
    <source>
        <dbReference type="RuleBase" id="RU000461"/>
    </source>
</evidence>
<dbReference type="SUPFAM" id="SSF48264">
    <property type="entry name" value="Cytochrome P450"/>
    <property type="match status" value="1"/>
</dbReference>
<dbReference type="Gene3D" id="1.10.630.10">
    <property type="entry name" value="Cytochrome P450"/>
    <property type="match status" value="1"/>
</dbReference>
<evidence type="ECO:0000256" key="1">
    <source>
        <dbReference type="ARBA" id="ARBA00010617"/>
    </source>
</evidence>
<keyword evidence="2" id="KW-0408">Iron</keyword>
<dbReference type="InterPro" id="IPR002397">
    <property type="entry name" value="Cyt_P450_B"/>
</dbReference>
<sequence>MADNRLTPAIELPEVLGGIDLADPSGFTGGVPYELFARLRREAPVVFHPCGPDPANGFWVLTRHADIVAAASDPAFSAEGGGTRRGGGTHLEDLPAGQPTGAVLFMMDDPRHELIKRALRPFLTGPAVETLLHELRARAVELVNRAVASGVLDVVSAVAEPFALHAICALLGVPHQDRALLTGWLRAVVGFTDRRTGRVDDHSRATFDAMRRYFQRKVSKKHACPVRDLGGAIAAGDVPGGRPLSTVEQEAHALVLFVSGYEQVRNTTAAAVAAFAEHPGQWRLLRDDRSLLGSAVEEVLRWAPPNPYNRRTACTDVIVAGQHIRAGDKVTFWWPAANRDPEVVRDPDVFAIRRNPNPHVAFGAGSHLCAGAELSRALLRLVLTSLLDQVEQIQPAGPVVFSPNNKHTVPLSVPVELNGKVT</sequence>
<comment type="similarity">
    <text evidence="1 2">Belongs to the cytochrome P450 family.</text>
</comment>
<organism evidence="3 4">
    <name type="scientific">Lentzea atacamensis</name>
    <dbReference type="NCBI Taxonomy" id="531938"/>
    <lineage>
        <taxon>Bacteria</taxon>
        <taxon>Bacillati</taxon>
        <taxon>Actinomycetota</taxon>
        <taxon>Actinomycetes</taxon>
        <taxon>Pseudonocardiales</taxon>
        <taxon>Pseudonocardiaceae</taxon>
        <taxon>Lentzea</taxon>
    </lineage>
</organism>
<name>A0ABX9EC23_9PSEU</name>
<keyword evidence="4" id="KW-1185">Reference proteome</keyword>
<dbReference type="InterPro" id="IPR036396">
    <property type="entry name" value="Cyt_P450_sf"/>
</dbReference>
<keyword evidence="2" id="KW-0349">Heme</keyword>
<dbReference type="RefSeq" id="WP_112227642.1">
    <property type="nucleotide sequence ID" value="NZ_QLTT01000003.1"/>
</dbReference>
<evidence type="ECO:0000313" key="3">
    <source>
        <dbReference type="EMBL" id="RAS67443.1"/>
    </source>
</evidence>
<dbReference type="Proteomes" id="UP000248714">
    <property type="component" value="Unassembled WGS sequence"/>
</dbReference>
<dbReference type="Pfam" id="PF00067">
    <property type="entry name" value="p450"/>
    <property type="match status" value="1"/>
</dbReference>
<accession>A0ABX9EC23</accession>
<keyword evidence="2" id="KW-0503">Monooxygenase</keyword>
<dbReference type="PROSITE" id="PS00086">
    <property type="entry name" value="CYTOCHROME_P450"/>
    <property type="match status" value="1"/>
</dbReference>
<protein>
    <submittedName>
        <fullName evidence="3">Cytochrome P450</fullName>
    </submittedName>
</protein>
<dbReference type="EMBL" id="QLTT01000003">
    <property type="protein sequence ID" value="RAS67443.1"/>
    <property type="molecule type" value="Genomic_DNA"/>
</dbReference>
<evidence type="ECO:0000313" key="4">
    <source>
        <dbReference type="Proteomes" id="UP000248714"/>
    </source>
</evidence>
<reference evidence="3 4" key="1">
    <citation type="submission" date="2018-06" db="EMBL/GenBank/DDBJ databases">
        <title>Genomic Encyclopedia of Type Strains, Phase IV (KMG-IV): sequencing the most valuable type-strain genomes for metagenomic binning, comparative biology and taxonomic classification.</title>
        <authorList>
            <person name="Goeker M."/>
        </authorList>
    </citation>
    <scope>NUCLEOTIDE SEQUENCE [LARGE SCALE GENOMIC DNA]</scope>
    <source>
        <strain evidence="3 4">DSM 45479</strain>
    </source>
</reference>